<comment type="caution">
    <text evidence="3">The sequence shown here is derived from an EMBL/GenBank/DDBJ whole genome shotgun (WGS) entry which is preliminary data.</text>
</comment>
<feature type="domain" description="Glycosyltransferase 2-like" evidence="2">
    <location>
        <begin position="214"/>
        <end position="269"/>
    </location>
</feature>
<protein>
    <submittedName>
        <fullName evidence="3">Alpha-D-GlcNAc-diphosphoryl polyprenol, alpha-3-L-rhamnosyl transferase</fullName>
    </submittedName>
</protein>
<sequence>MSWCWWVEIRLGVYGNHSPFPCCNALHFRTVNTPSGTKPPAPLAVVTVTYNPGRHLPALAKSLGAATQGPTVLVCADNGSTDGVAQQLAQQQENVTYLPTGGNIGYGPAINAAARALAQQRATGEINTDYFLVVNPDVEFTPGSIDRLIECAKTNPRAGAVGPRIEEADGSAYPSAREVPTLLTGIGHAVLYPFWPGNPFSKAYKAGEDLSRRRQAGWLSGSCLLVRWDAFDAIGGFDERYFMYFEDIDFGDRLTRAGWQNIFTPEAIIAHDQGHSAKKYSAVTVPAHHDSAYRFQADRLPYWWQTPVRAALWAGLKGRALLMRLLGRGE</sequence>
<dbReference type="Gene3D" id="3.90.550.10">
    <property type="entry name" value="Spore Coat Polysaccharide Biosynthesis Protein SpsA, Chain A"/>
    <property type="match status" value="1"/>
</dbReference>
<reference evidence="3 4" key="1">
    <citation type="submission" date="2017-09" db="EMBL/GenBank/DDBJ databases">
        <title>Bacterial strain isolated from the female urinary microbiota.</title>
        <authorList>
            <person name="Thomas-White K."/>
            <person name="Kumar N."/>
            <person name="Forster S."/>
            <person name="Putonti C."/>
            <person name="Lawley T."/>
            <person name="Wolfe A.J."/>
        </authorList>
    </citation>
    <scope>NUCLEOTIDE SEQUENCE [LARGE SCALE GENOMIC DNA]</scope>
    <source>
        <strain evidence="3 4">UMB0792</strain>
    </source>
</reference>
<name>A0A2N6T438_9CORY</name>
<dbReference type="GO" id="GO:0016740">
    <property type="term" value="F:transferase activity"/>
    <property type="evidence" value="ECO:0007669"/>
    <property type="project" value="UniProtKB-KW"/>
</dbReference>
<dbReference type="PANTHER" id="PTHR43179:SF7">
    <property type="entry name" value="RHAMNOSYLTRANSFERASE WBBL"/>
    <property type="match status" value="1"/>
</dbReference>
<evidence type="ECO:0000313" key="3">
    <source>
        <dbReference type="EMBL" id="PMC64085.1"/>
    </source>
</evidence>
<keyword evidence="4" id="KW-1185">Reference proteome</keyword>
<dbReference type="InterPro" id="IPR001173">
    <property type="entry name" value="Glyco_trans_2-like"/>
</dbReference>
<dbReference type="AlphaFoldDB" id="A0A2N6T438"/>
<dbReference type="CDD" id="cd04186">
    <property type="entry name" value="GT_2_like_c"/>
    <property type="match status" value="1"/>
</dbReference>
<dbReference type="SUPFAM" id="SSF53448">
    <property type="entry name" value="Nucleotide-diphospho-sugar transferases"/>
    <property type="match status" value="1"/>
</dbReference>
<dbReference type="InterPro" id="IPR029044">
    <property type="entry name" value="Nucleotide-diphossugar_trans"/>
</dbReference>
<dbReference type="PANTHER" id="PTHR43179">
    <property type="entry name" value="RHAMNOSYLTRANSFERASE WBBL"/>
    <property type="match status" value="1"/>
</dbReference>
<dbReference type="Pfam" id="PF13632">
    <property type="entry name" value="Glyco_trans_2_3"/>
    <property type="match status" value="1"/>
</dbReference>
<dbReference type="Pfam" id="PF00535">
    <property type="entry name" value="Glycos_transf_2"/>
    <property type="match status" value="1"/>
</dbReference>
<accession>A0A2N6T438</accession>
<organism evidence="3 4">
    <name type="scientific">Corynebacterium tuscaniense</name>
    <dbReference type="NCBI Taxonomy" id="302449"/>
    <lineage>
        <taxon>Bacteria</taxon>
        <taxon>Bacillati</taxon>
        <taxon>Actinomycetota</taxon>
        <taxon>Actinomycetes</taxon>
        <taxon>Mycobacteriales</taxon>
        <taxon>Corynebacteriaceae</taxon>
        <taxon>Corynebacterium</taxon>
    </lineage>
</organism>
<dbReference type="Proteomes" id="UP000235836">
    <property type="component" value="Unassembled WGS sequence"/>
</dbReference>
<proteinExistence type="predicted"/>
<evidence type="ECO:0000313" key="4">
    <source>
        <dbReference type="Proteomes" id="UP000235836"/>
    </source>
</evidence>
<feature type="domain" description="Glycosyltransferase 2-like" evidence="1">
    <location>
        <begin position="45"/>
        <end position="175"/>
    </location>
</feature>
<dbReference type="EMBL" id="PNHG01000010">
    <property type="protein sequence ID" value="PMC64085.1"/>
    <property type="molecule type" value="Genomic_DNA"/>
</dbReference>
<evidence type="ECO:0000259" key="2">
    <source>
        <dbReference type="Pfam" id="PF13632"/>
    </source>
</evidence>
<gene>
    <name evidence="3" type="ORF">CJ203_07525</name>
</gene>
<keyword evidence="3" id="KW-0808">Transferase</keyword>
<evidence type="ECO:0000259" key="1">
    <source>
        <dbReference type="Pfam" id="PF00535"/>
    </source>
</evidence>